<dbReference type="AlphaFoldDB" id="E4Y338"/>
<accession>E4Y338</accession>
<evidence type="ECO:0000313" key="3">
    <source>
        <dbReference type="Proteomes" id="UP000001307"/>
    </source>
</evidence>
<name>E4Y338_OIKDI</name>
<evidence type="ECO:0000313" key="2">
    <source>
        <dbReference type="EMBL" id="CBY16262.1"/>
    </source>
</evidence>
<keyword evidence="1" id="KW-0812">Transmembrane</keyword>
<keyword evidence="1" id="KW-0472">Membrane</keyword>
<dbReference type="InParanoid" id="E4Y338"/>
<protein>
    <submittedName>
        <fullName evidence="2">Uncharacterized protein</fullName>
    </submittedName>
</protein>
<proteinExistence type="predicted"/>
<keyword evidence="1" id="KW-1133">Transmembrane helix</keyword>
<feature type="non-terminal residue" evidence="2">
    <location>
        <position position="1"/>
    </location>
</feature>
<sequence>FTTPRFHILAVKPKYFLFFCTYLFQSSNKQRKNLNFFCLFFYIFYIKLYQFRFSNFFLKWINLRLNKKKRAFAEKLLLPQTRPELMLLSRSASGYRLVPHVRWREQARDKKEIAIRSSE</sequence>
<feature type="transmembrane region" description="Helical" evidence="1">
    <location>
        <begin position="36"/>
        <end position="58"/>
    </location>
</feature>
<reference evidence="2" key="1">
    <citation type="journal article" date="2010" name="Science">
        <title>Plasticity of animal genome architecture unmasked by rapid evolution of a pelagic tunicate.</title>
        <authorList>
            <person name="Denoeud F."/>
            <person name="Henriet S."/>
            <person name="Mungpakdee S."/>
            <person name="Aury J.M."/>
            <person name="Da Silva C."/>
            <person name="Brinkmann H."/>
            <person name="Mikhaleva J."/>
            <person name="Olsen L.C."/>
            <person name="Jubin C."/>
            <person name="Canestro C."/>
            <person name="Bouquet J.M."/>
            <person name="Danks G."/>
            <person name="Poulain J."/>
            <person name="Campsteijn C."/>
            <person name="Adamski M."/>
            <person name="Cross I."/>
            <person name="Yadetie F."/>
            <person name="Muffato M."/>
            <person name="Louis A."/>
            <person name="Butcher S."/>
            <person name="Tsagkogeorga G."/>
            <person name="Konrad A."/>
            <person name="Singh S."/>
            <person name="Jensen M.F."/>
            <person name="Cong E.H."/>
            <person name="Eikeseth-Otteraa H."/>
            <person name="Noel B."/>
            <person name="Anthouard V."/>
            <person name="Porcel B.M."/>
            <person name="Kachouri-Lafond R."/>
            <person name="Nishino A."/>
            <person name="Ugolini M."/>
            <person name="Chourrout P."/>
            <person name="Nishida H."/>
            <person name="Aasland R."/>
            <person name="Huzurbazar S."/>
            <person name="Westhof E."/>
            <person name="Delsuc F."/>
            <person name="Lehrach H."/>
            <person name="Reinhardt R."/>
            <person name="Weissenbach J."/>
            <person name="Roy S.W."/>
            <person name="Artiguenave F."/>
            <person name="Postlethwait J.H."/>
            <person name="Manak J.R."/>
            <person name="Thompson E.M."/>
            <person name="Jaillon O."/>
            <person name="Du Pasquier L."/>
            <person name="Boudinot P."/>
            <person name="Liberles D.A."/>
            <person name="Volff J.N."/>
            <person name="Philippe H."/>
            <person name="Lenhard B."/>
            <person name="Roest Crollius H."/>
            <person name="Wincker P."/>
            <person name="Chourrout D."/>
        </authorList>
    </citation>
    <scope>NUCLEOTIDE SEQUENCE [LARGE SCALE GENOMIC DNA]</scope>
</reference>
<gene>
    <name evidence="2" type="ORF">GSOID_T00001383001</name>
</gene>
<keyword evidence="3" id="KW-1185">Reference proteome</keyword>
<dbReference type="Proteomes" id="UP000001307">
    <property type="component" value="Unassembled WGS sequence"/>
</dbReference>
<organism evidence="2">
    <name type="scientific">Oikopleura dioica</name>
    <name type="common">Tunicate</name>
    <dbReference type="NCBI Taxonomy" id="34765"/>
    <lineage>
        <taxon>Eukaryota</taxon>
        <taxon>Metazoa</taxon>
        <taxon>Chordata</taxon>
        <taxon>Tunicata</taxon>
        <taxon>Appendicularia</taxon>
        <taxon>Copelata</taxon>
        <taxon>Oikopleuridae</taxon>
        <taxon>Oikopleura</taxon>
    </lineage>
</organism>
<evidence type="ECO:0000256" key="1">
    <source>
        <dbReference type="SAM" id="Phobius"/>
    </source>
</evidence>
<dbReference type="EMBL" id="FN654021">
    <property type="protein sequence ID" value="CBY16262.1"/>
    <property type="molecule type" value="Genomic_DNA"/>
</dbReference>